<protein>
    <submittedName>
        <fullName evidence="3">Programmed cell death 6-interacting protein</fullName>
    </submittedName>
</protein>
<feature type="coiled-coil region" evidence="1">
    <location>
        <begin position="432"/>
        <end position="470"/>
    </location>
</feature>
<feature type="coiled-coil region" evidence="1">
    <location>
        <begin position="548"/>
        <end position="575"/>
    </location>
</feature>
<keyword evidence="1" id="KW-0175">Coiled coil</keyword>
<dbReference type="CDD" id="cd09240">
    <property type="entry name" value="BRO1_Alix"/>
    <property type="match status" value="1"/>
</dbReference>
<gene>
    <name evidence="3" type="ORF">WN55_11446</name>
</gene>
<dbReference type="Pfam" id="PF03097">
    <property type="entry name" value="BRO1"/>
    <property type="match status" value="1"/>
</dbReference>
<organism evidence="3 4">
    <name type="scientific">Dufourea novaeangliae</name>
    <name type="common">Sweat bee</name>
    <dbReference type="NCBI Taxonomy" id="178035"/>
    <lineage>
        <taxon>Eukaryota</taxon>
        <taxon>Metazoa</taxon>
        <taxon>Ecdysozoa</taxon>
        <taxon>Arthropoda</taxon>
        <taxon>Hexapoda</taxon>
        <taxon>Insecta</taxon>
        <taxon>Pterygota</taxon>
        <taxon>Neoptera</taxon>
        <taxon>Endopterygota</taxon>
        <taxon>Hymenoptera</taxon>
        <taxon>Apocrita</taxon>
        <taxon>Aculeata</taxon>
        <taxon>Apoidea</taxon>
        <taxon>Anthophila</taxon>
        <taxon>Halictidae</taxon>
        <taxon>Rophitinae</taxon>
        <taxon>Dufourea</taxon>
    </lineage>
</organism>
<dbReference type="InterPro" id="IPR025304">
    <property type="entry name" value="ALIX_V_dom"/>
</dbReference>
<evidence type="ECO:0000313" key="4">
    <source>
        <dbReference type="Proteomes" id="UP000076502"/>
    </source>
</evidence>
<dbReference type="GO" id="GO:0005768">
    <property type="term" value="C:endosome"/>
    <property type="evidence" value="ECO:0007669"/>
    <property type="project" value="TreeGrafter"/>
</dbReference>
<dbReference type="PROSITE" id="PS51180">
    <property type="entry name" value="BRO1"/>
    <property type="match status" value="1"/>
</dbReference>
<reference evidence="3 4" key="1">
    <citation type="submission" date="2015-07" db="EMBL/GenBank/DDBJ databases">
        <title>The genome of Dufourea novaeangliae.</title>
        <authorList>
            <person name="Pan H."/>
            <person name="Kapheim K."/>
        </authorList>
    </citation>
    <scope>NUCLEOTIDE SEQUENCE [LARGE SCALE GENOMIC DNA]</scope>
    <source>
        <strain evidence="3">0120121106</strain>
        <tissue evidence="3">Whole body</tissue>
    </source>
</reference>
<keyword evidence="4" id="KW-1185">Reference proteome</keyword>
<dbReference type="Proteomes" id="UP000076502">
    <property type="component" value="Unassembled WGS sequence"/>
</dbReference>
<evidence type="ECO:0000256" key="1">
    <source>
        <dbReference type="SAM" id="Coils"/>
    </source>
</evidence>
<dbReference type="Gene3D" id="1.25.40.280">
    <property type="entry name" value="alix/aip1 like domains"/>
    <property type="match status" value="1"/>
</dbReference>
<evidence type="ECO:0000313" key="3">
    <source>
        <dbReference type="EMBL" id="KZC08983.1"/>
    </source>
</evidence>
<dbReference type="InterPro" id="IPR038499">
    <property type="entry name" value="BRO1_sf"/>
</dbReference>
<dbReference type="GO" id="GO:0000281">
    <property type="term" value="P:mitotic cytokinesis"/>
    <property type="evidence" value="ECO:0007669"/>
    <property type="project" value="TreeGrafter"/>
</dbReference>
<dbReference type="CDD" id="cd09235">
    <property type="entry name" value="V_Alix"/>
    <property type="match status" value="1"/>
</dbReference>
<proteinExistence type="predicted"/>
<dbReference type="STRING" id="178035.A0A154PAW4"/>
<accession>A0A154PAW4</accession>
<dbReference type="PANTHER" id="PTHR23030">
    <property type="entry name" value="PCD6 INTERACTING PROTEIN-RELATED"/>
    <property type="match status" value="1"/>
</dbReference>
<name>A0A154PAW4_DUFNO</name>
<dbReference type="Pfam" id="PF13949">
    <property type="entry name" value="ALIX_LYPXL_bnd"/>
    <property type="match status" value="1"/>
</dbReference>
<dbReference type="SMART" id="SM01041">
    <property type="entry name" value="BRO1"/>
    <property type="match status" value="1"/>
</dbReference>
<dbReference type="EMBL" id="KQ434864">
    <property type="protein sequence ID" value="KZC08983.1"/>
    <property type="molecule type" value="Genomic_DNA"/>
</dbReference>
<dbReference type="FunFam" id="1.25.40.280:FF:000001">
    <property type="entry name" value="programmed cell death 6-interacting protein-like isoform X1"/>
    <property type="match status" value="1"/>
</dbReference>
<dbReference type="PANTHER" id="PTHR23030:SF39">
    <property type="entry name" value="PROGRAMMED CELL DEATH 6-INTERACTING PROTEIN"/>
    <property type="match status" value="1"/>
</dbReference>
<dbReference type="Gene3D" id="1.20.120.560">
    <property type="entry name" value="alix/aip1 in complex with the ypdl late domain"/>
    <property type="match status" value="1"/>
</dbReference>
<evidence type="ECO:0000259" key="2">
    <source>
        <dbReference type="PROSITE" id="PS51180"/>
    </source>
</evidence>
<dbReference type="OrthoDB" id="2141925at2759"/>
<dbReference type="AlphaFoldDB" id="A0A154PAW4"/>
<feature type="domain" description="BRO1" evidence="2">
    <location>
        <begin position="3"/>
        <end position="391"/>
    </location>
</feature>
<dbReference type="Gene3D" id="1.20.140.50">
    <property type="entry name" value="alix/aip1 like domains"/>
    <property type="match status" value="1"/>
</dbReference>
<dbReference type="InterPro" id="IPR004328">
    <property type="entry name" value="BRO1_dom"/>
</dbReference>
<sequence length="822" mass="91693">MAELIAVPLKKPSDVDVIKPLTNVIKSTYSGASNQKDYTEAITDFSKLRNNALWRAFEKYESSLEVIYSYYDQLCALEGKIPAHELQIPFKWKDAFDRTIFGGKLSLTISTLAYEKVCVLFNIAALQSSVAATQSLDSDEGLKLAAKLFQQSAGIFNYLKGNVMMAIHQEPTPDISPETLGALSSLMLAQAQEIFVHKAIHDAMKDGIVAKLAAQAEELYADALKLFQKEIFRAFWDKEWVPLIAGKQAGYRAMSGFYQSLVCKSNKVIGEEIARLEHAVELFRAAQQRSNKPNLFQEYANRAQRNLTEAKKDNDFIYHERIPDVKSLEPVGKANVAKLLPLPETFCTNFKDLFADLLPVSIHQALSSYDVRRNELVNAEISKLREMTQVLNSVLASLNLPAAIEDTSGTELPQSLLDKAQYVKETGGIRALEHAMKELPDLLQRNKELLDESERMLQEERQSDDQLREQFKERWTRIPSSRLTEQFTVTLRKYREIINNAVTADKIVRKNYETHKEGMEILSLDVGDLINAVPTGSAVQESHTVTQLRKLMEDVETLKTERDVIESELKSATADMKATFLSALAKDGAIDEPNLSVESIGQTYGPLQKQVRDSVARQERLIAEIQRCHAEFTNEQSGSGSSREAMLCKLAAAHDALKELKSNLNEGAKFYNDLTQLLVVFQNKISDFCFARKTEKEELLKDLTTNLSHSGPVTTPTIPVHHGGISGQNQPGSEQSESSQLPYPTNFQGGMPVPYGAGPSTPYPTYMPPPMPAAYNPYATMPYPTQGNYNPYQGMPPAPYGGYATLPRYGGNHPPSQGQNPF</sequence>